<dbReference type="Gene3D" id="3.40.630.70">
    <property type="entry name" value="Leucyl/phenylalanyl-tRNA-protein transferase, C-terminal domain"/>
    <property type="match status" value="1"/>
</dbReference>
<dbReference type="NCBIfam" id="TIGR00667">
    <property type="entry name" value="aat"/>
    <property type="match status" value="1"/>
</dbReference>
<dbReference type="PANTHER" id="PTHR30098:SF2">
    <property type="entry name" value="LEUCYL_PHENYLALANYL-TRNA--PROTEIN TRANSFERASE"/>
    <property type="match status" value="1"/>
</dbReference>
<dbReference type="SUPFAM" id="SSF55729">
    <property type="entry name" value="Acyl-CoA N-acyltransferases (Nat)"/>
    <property type="match status" value="1"/>
</dbReference>
<keyword evidence="2 15" id="KW-0963">Cytoplasm</keyword>
<dbReference type="Pfam" id="PF03588">
    <property type="entry name" value="Leu_Phe_trans"/>
    <property type="match status" value="1"/>
</dbReference>
<evidence type="ECO:0000256" key="11">
    <source>
        <dbReference type="ARBA" id="ARBA00074372"/>
    </source>
</evidence>
<accession>A0A6S6TWZ9</accession>
<dbReference type="InterPro" id="IPR016181">
    <property type="entry name" value="Acyl_CoA_acyltransferase"/>
</dbReference>
<evidence type="ECO:0000256" key="6">
    <source>
        <dbReference type="ARBA" id="ARBA00050652"/>
    </source>
</evidence>
<comment type="catalytic activity">
    <reaction evidence="7 15">
        <text>N-terminal L-lysyl-[protein] + L-leucyl-tRNA(Leu) = N-terminal L-leucyl-L-lysyl-[protein] + tRNA(Leu) + H(+)</text>
        <dbReference type="Rhea" id="RHEA:12340"/>
        <dbReference type="Rhea" id="RHEA-COMP:9613"/>
        <dbReference type="Rhea" id="RHEA-COMP:9622"/>
        <dbReference type="Rhea" id="RHEA-COMP:12670"/>
        <dbReference type="Rhea" id="RHEA-COMP:12671"/>
        <dbReference type="ChEBI" id="CHEBI:15378"/>
        <dbReference type="ChEBI" id="CHEBI:65249"/>
        <dbReference type="ChEBI" id="CHEBI:78442"/>
        <dbReference type="ChEBI" id="CHEBI:78494"/>
        <dbReference type="ChEBI" id="CHEBI:133043"/>
        <dbReference type="EC" id="2.3.2.6"/>
    </reaction>
</comment>
<dbReference type="GO" id="GO:0005737">
    <property type="term" value="C:cytoplasm"/>
    <property type="evidence" value="ECO:0007669"/>
    <property type="project" value="UniProtKB-SubCell"/>
</dbReference>
<evidence type="ECO:0000256" key="14">
    <source>
        <dbReference type="ARBA" id="ARBA00083640"/>
    </source>
</evidence>
<dbReference type="Gene3D" id="3.30.70.3550">
    <property type="entry name" value="Leucyl/phenylalanyl-tRNA-protein transferase, N-terminal domain"/>
    <property type="match status" value="1"/>
</dbReference>
<evidence type="ECO:0000256" key="7">
    <source>
        <dbReference type="ARBA" id="ARBA00051538"/>
    </source>
</evidence>
<dbReference type="GO" id="GO:0008914">
    <property type="term" value="F:leucyl-tRNA--protein transferase activity"/>
    <property type="evidence" value="ECO:0007669"/>
    <property type="project" value="UniProtKB-UniRule"/>
</dbReference>
<protein>
    <recommendedName>
        <fullName evidence="11 15">Leucyl/phenylalanyl-tRNA--protein transferase</fullName>
        <ecNumber evidence="10 15">2.3.2.6</ecNumber>
    </recommendedName>
    <alternativeName>
        <fullName evidence="12 15">L/F-transferase</fullName>
    </alternativeName>
    <alternativeName>
        <fullName evidence="13 15">Leucyltransferase</fullName>
    </alternativeName>
    <alternativeName>
        <fullName evidence="14 15">Phenyalanyltransferase</fullName>
    </alternativeName>
</protein>
<evidence type="ECO:0000256" key="2">
    <source>
        <dbReference type="ARBA" id="ARBA00022490"/>
    </source>
</evidence>
<comment type="catalytic activity">
    <reaction evidence="6 15">
        <text>N-terminal L-arginyl-[protein] + L-leucyl-tRNA(Leu) = N-terminal L-leucyl-L-arginyl-[protein] + tRNA(Leu) + H(+)</text>
        <dbReference type="Rhea" id="RHEA:50416"/>
        <dbReference type="Rhea" id="RHEA-COMP:9613"/>
        <dbReference type="Rhea" id="RHEA-COMP:9622"/>
        <dbReference type="Rhea" id="RHEA-COMP:12672"/>
        <dbReference type="Rhea" id="RHEA-COMP:12673"/>
        <dbReference type="ChEBI" id="CHEBI:15378"/>
        <dbReference type="ChEBI" id="CHEBI:64719"/>
        <dbReference type="ChEBI" id="CHEBI:78442"/>
        <dbReference type="ChEBI" id="CHEBI:78494"/>
        <dbReference type="ChEBI" id="CHEBI:133044"/>
        <dbReference type="EC" id="2.3.2.6"/>
    </reaction>
</comment>
<sequence length="241" mass="27830">MSSIYDDDYYLPQLDKVHTFPSAREAPEEGLVAFGGDLNPNRILKAYKEGIFPWYSPEDPLLWWSPNPRLVLFPENLKKSKSFKRVLRNKGFEVRFDQDFEAVINHCANVPRAGQEGTWLSDEMKASYIELYHMGFAHSVETYYKGQLVGGLYGLALGRAFFGESMFSLMTNASRVSLTALSDICVKKSYDFIDCQVETPHLVSWGAILIERDDFLDLLEDTLEKDTDFGSWRDWNWEYDE</sequence>
<dbReference type="EMBL" id="CACVAR010000414">
    <property type="protein sequence ID" value="CAA6827071.1"/>
    <property type="molecule type" value="Genomic_DNA"/>
</dbReference>
<dbReference type="EC" id="2.3.2.6" evidence="10 15"/>
<keyword evidence="4 15" id="KW-0012">Acyltransferase</keyword>
<evidence type="ECO:0000256" key="5">
    <source>
        <dbReference type="ARBA" id="ARBA00050607"/>
    </source>
</evidence>
<keyword evidence="3 15" id="KW-0808">Transferase</keyword>
<comment type="subcellular location">
    <subcellularLocation>
        <location evidence="1 15">Cytoplasm</location>
    </subcellularLocation>
</comment>
<evidence type="ECO:0000256" key="13">
    <source>
        <dbReference type="ARBA" id="ARBA00077165"/>
    </source>
</evidence>
<organism evidence="16">
    <name type="scientific">uncultured Sulfurovum sp</name>
    <dbReference type="NCBI Taxonomy" id="269237"/>
    <lineage>
        <taxon>Bacteria</taxon>
        <taxon>Pseudomonadati</taxon>
        <taxon>Campylobacterota</taxon>
        <taxon>Epsilonproteobacteria</taxon>
        <taxon>Campylobacterales</taxon>
        <taxon>Sulfurovaceae</taxon>
        <taxon>Sulfurovum</taxon>
        <taxon>environmental samples</taxon>
    </lineage>
</organism>
<evidence type="ECO:0000256" key="9">
    <source>
        <dbReference type="ARBA" id="ARBA00061535"/>
    </source>
</evidence>
<dbReference type="AlphaFoldDB" id="A0A6S6TWZ9"/>
<evidence type="ECO:0000256" key="4">
    <source>
        <dbReference type="ARBA" id="ARBA00023315"/>
    </source>
</evidence>
<dbReference type="InterPro" id="IPR042221">
    <property type="entry name" value="Leu/Phe-tRNA_Trfase_N"/>
</dbReference>
<proteinExistence type="inferred from homology"/>
<gene>
    <name evidence="15" type="primary">aat</name>
    <name evidence="16" type="ORF">HELGO_WM26932</name>
</gene>
<evidence type="ECO:0000256" key="8">
    <source>
        <dbReference type="ARBA" id="ARBA00054043"/>
    </source>
</evidence>
<name>A0A6S6TWZ9_9BACT</name>
<evidence type="ECO:0000256" key="3">
    <source>
        <dbReference type="ARBA" id="ARBA00022679"/>
    </source>
</evidence>
<dbReference type="PANTHER" id="PTHR30098">
    <property type="entry name" value="LEUCYL/PHENYLALANYL-TRNA--PROTEIN TRANSFERASE"/>
    <property type="match status" value="1"/>
</dbReference>
<evidence type="ECO:0000256" key="1">
    <source>
        <dbReference type="ARBA" id="ARBA00004496"/>
    </source>
</evidence>
<evidence type="ECO:0000256" key="12">
    <source>
        <dbReference type="ARBA" id="ARBA00077136"/>
    </source>
</evidence>
<evidence type="ECO:0000256" key="15">
    <source>
        <dbReference type="HAMAP-Rule" id="MF_00688"/>
    </source>
</evidence>
<dbReference type="FunFam" id="3.30.70.3550:FF:000001">
    <property type="entry name" value="Leucyl/phenylalanyl-tRNA--protein transferase"/>
    <property type="match status" value="1"/>
</dbReference>
<comment type="function">
    <text evidence="8 15">Functions in the N-end rule pathway of protein degradation where it conjugates Leu, Phe and, less efficiently, Met from aminoacyl-tRNAs to the N-termini of proteins containing an N-terminal arginine or lysine.</text>
</comment>
<evidence type="ECO:0000256" key="10">
    <source>
        <dbReference type="ARBA" id="ARBA00066767"/>
    </source>
</evidence>
<comment type="similarity">
    <text evidence="9 15">Belongs to the L/F-transferase family.</text>
</comment>
<evidence type="ECO:0000313" key="16">
    <source>
        <dbReference type="EMBL" id="CAA6827071.1"/>
    </source>
</evidence>
<reference evidence="16" key="1">
    <citation type="submission" date="2020-01" db="EMBL/GenBank/DDBJ databases">
        <authorList>
            <person name="Meier V. D."/>
            <person name="Meier V D."/>
        </authorList>
    </citation>
    <scope>NUCLEOTIDE SEQUENCE</scope>
    <source>
        <strain evidence="16">HLG_WM_MAG_03</strain>
    </source>
</reference>
<dbReference type="InterPro" id="IPR042203">
    <property type="entry name" value="Leu/Phe-tRNA_Trfase_C"/>
</dbReference>
<dbReference type="GO" id="GO:0030163">
    <property type="term" value="P:protein catabolic process"/>
    <property type="evidence" value="ECO:0007669"/>
    <property type="project" value="UniProtKB-UniRule"/>
</dbReference>
<dbReference type="InterPro" id="IPR004616">
    <property type="entry name" value="Leu/Phe-tRNA_Trfase"/>
</dbReference>
<comment type="catalytic activity">
    <reaction evidence="5 15">
        <text>L-phenylalanyl-tRNA(Phe) + an N-terminal L-alpha-aminoacyl-[protein] = an N-terminal L-phenylalanyl-L-alpha-aminoacyl-[protein] + tRNA(Phe)</text>
        <dbReference type="Rhea" id="RHEA:43632"/>
        <dbReference type="Rhea" id="RHEA-COMP:9668"/>
        <dbReference type="Rhea" id="RHEA-COMP:9699"/>
        <dbReference type="Rhea" id="RHEA-COMP:10636"/>
        <dbReference type="Rhea" id="RHEA-COMP:10637"/>
        <dbReference type="ChEBI" id="CHEBI:78442"/>
        <dbReference type="ChEBI" id="CHEBI:78531"/>
        <dbReference type="ChEBI" id="CHEBI:78597"/>
        <dbReference type="ChEBI" id="CHEBI:83561"/>
        <dbReference type="EC" id="2.3.2.6"/>
    </reaction>
</comment>
<dbReference type="HAMAP" id="MF_00688">
    <property type="entry name" value="Leu_Phe_trans"/>
    <property type="match status" value="1"/>
</dbReference>